<reference evidence="3" key="1">
    <citation type="submission" date="2020-09" db="EMBL/GenBank/DDBJ databases">
        <authorList>
            <person name="Kim M.K."/>
        </authorList>
    </citation>
    <scope>NUCLEOTIDE SEQUENCE</scope>
    <source>
        <strain evidence="3">BT702</strain>
    </source>
</reference>
<dbReference type="Gene3D" id="3.40.50.2300">
    <property type="match status" value="1"/>
</dbReference>
<evidence type="ECO:0000313" key="4">
    <source>
        <dbReference type="Proteomes" id="UP000598820"/>
    </source>
</evidence>
<feature type="domain" description="Response regulatory" evidence="2">
    <location>
        <begin position="8"/>
        <end position="128"/>
    </location>
</feature>
<dbReference type="AlphaFoldDB" id="A0A927AP45"/>
<dbReference type="Pfam" id="PF00072">
    <property type="entry name" value="Response_reg"/>
    <property type="match status" value="1"/>
</dbReference>
<comment type="caution">
    <text evidence="3">The sequence shown here is derived from an EMBL/GenBank/DDBJ whole genome shotgun (WGS) entry which is preliminary data.</text>
</comment>
<dbReference type="InterPro" id="IPR011006">
    <property type="entry name" value="CheY-like_superfamily"/>
</dbReference>
<dbReference type="GO" id="GO:0000160">
    <property type="term" value="P:phosphorelay signal transduction system"/>
    <property type="evidence" value="ECO:0007669"/>
    <property type="project" value="InterPro"/>
</dbReference>
<dbReference type="InterPro" id="IPR001789">
    <property type="entry name" value="Sig_transdc_resp-reg_receiver"/>
</dbReference>
<keyword evidence="4" id="KW-1185">Reference proteome</keyword>
<feature type="modified residue" description="4-aspartylphosphate" evidence="1">
    <location>
        <position position="61"/>
    </location>
</feature>
<proteinExistence type="predicted"/>
<evidence type="ECO:0000256" key="1">
    <source>
        <dbReference type="PROSITE-ProRule" id="PRU00169"/>
    </source>
</evidence>
<dbReference type="Proteomes" id="UP000598820">
    <property type="component" value="Unassembled WGS sequence"/>
</dbReference>
<protein>
    <submittedName>
        <fullName evidence="3">Response regulator</fullName>
    </submittedName>
</protein>
<dbReference type="EMBL" id="JACWZY010000020">
    <property type="protein sequence ID" value="MBD2703244.1"/>
    <property type="molecule type" value="Genomic_DNA"/>
</dbReference>
<sequence>MTDSSTAYVLLVDDDEDDRFLLQEVFRQYCPDCKLSCVEDSEQLLNTLANSAVLPALILLDLNMPFMSGFEMLPAIKTIPGYRSIPVVILTTSDQPTDRQKALELGADDFMTKPATLYQFNQLILKIKQRWLQPAIKSVK</sequence>
<dbReference type="RefSeq" id="WP_190889088.1">
    <property type="nucleotide sequence ID" value="NZ_JACWZY010000020.1"/>
</dbReference>
<dbReference type="InterPro" id="IPR052893">
    <property type="entry name" value="TCS_response_regulator"/>
</dbReference>
<organism evidence="3 4">
    <name type="scientific">Spirosoma profusum</name>
    <dbReference type="NCBI Taxonomy" id="2771354"/>
    <lineage>
        <taxon>Bacteria</taxon>
        <taxon>Pseudomonadati</taxon>
        <taxon>Bacteroidota</taxon>
        <taxon>Cytophagia</taxon>
        <taxon>Cytophagales</taxon>
        <taxon>Cytophagaceae</taxon>
        <taxon>Spirosoma</taxon>
    </lineage>
</organism>
<dbReference type="PANTHER" id="PTHR44520">
    <property type="entry name" value="RESPONSE REGULATOR RCP1-RELATED"/>
    <property type="match status" value="1"/>
</dbReference>
<dbReference type="SMART" id="SM00448">
    <property type="entry name" value="REC"/>
    <property type="match status" value="1"/>
</dbReference>
<keyword evidence="1" id="KW-0597">Phosphoprotein</keyword>
<dbReference type="SUPFAM" id="SSF52172">
    <property type="entry name" value="CheY-like"/>
    <property type="match status" value="1"/>
</dbReference>
<accession>A0A927AP45</accession>
<evidence type="ECO:0000259" key="2">
    <source>
        <dbReference type="PROSITE" id="PS50110"/>
    </source>
</evidence>
<name>A0A927AP45_9BACT</name>
<evidence type="ECO:0000313" key="3">
    <source>
        <dbReference type="EMBL" id="MBD2703244.1"/>
    </source>
</evidence>
<dbReference type="PROSITE" id="PS50110">
    <property type="entry name" value="RESPONSE_REGULATORY"/>
    <property type="match status" value="1"/>
</dbReference>
<dbReference type="PANTHER" id="PTHR44520:SF2">
    <property type="entry name" value="RESPONSE REGULATOR RCP1"/>
    <property type="match status" value="1"/>
</dbReference>
<gene>
    <name evidence="3" type="ORF">IC229_21545</name>
</gene>